<evidence type="ECO:0000313" key="7">
    <source>
        <dbReference type="Proteomes" id="UP000422108"/>
    </source>
</evidence>
<keyword evidence="1 6" id="KW-0436">Ligase</keyword>
<evidence type="ECO:0000313" key="6">
    <source>
        <dbReference type="EMBL" id="BBO91047.1"/>
    </source>
</evidence>
<dbReference type="Gene3D" id="3.30.470.30">
    <property type="entry name" value="DNA ligase/mRNA capping enzyme"/>
    <property type="match status" value="1"/>
</dbReference>
<keyword evidence="4" id="KW-0234">DNA repair</keyword>
<dbReference type="Proteomes" id="UP000422108">
    <property type="component" value="Chromosome"/>
</dbReference>
<dbReference type="CDD" id="cd08041">
    <property type="entry name" value="OBF_kDNA_ligase_like"/>
    <property type="match status" value="1"/>
</dbReference>
<organism evidence="6 7">
    <name type="scientific">Desulfosarcina ovata subsp. ovata</name>
    <dbReference type="NCBI Taxonomy" id="2752305"/>
    <lineage>
        <taxon>Bacteria</taxon>
        <taxon>Pseudomonadati</taxon>
        <taxon>Thermodesulfobacteriota</taxon>
        <taxon>Desulfobacteria</taxon>
        <taxon>Desulfobacterales</taxon>
        <taxon>Desulfosarcinaceae</taxon>
        <taxon>Desulfosarcina</taxon>
    </lineage>
</organism>
<dbReference type="SUPFAM" id="SSF50249">
    <property type="entry name" value="Nucleic acid-binding proteins"/>
    <property type="match status" value="1"/>
</dbReference>
<evidence type="ECO:0000259" key="5">
    <source>
        <dbReference type="Pfam" id="PF14743"/>
    </source>
</evidence>
<reference evidence="6 7" key="1">
    <citation type="submission" date="2019-11" db="EMBL/GenBank/DDBJ databases">
        <title>Comparative genomics of hydrocarbon-degrading Desulfosarcina strains.</title>
        <authorList>
            <person name="Watanabe M."/>
            <person name="Kojima H."/>
            <person name="Fukui M."/>
        </authorList>
    </citation>
    <scope>NUCLEOTIDE SEQUENCE [LARGE SCALE GENOMIC DNA]</scope>
    <source>
        <strain evidence="7">oXyS1</strain>
    </source>
</reference>
<dbReference type="Gene3D" id="3.30.1490.70">
    <property type="match status" value="1"/>
</dbReference>
<dbReference type="GO" id="GO:0016874">
    <property type="term" value="F:ligase activity"/>
    <property type="evidence" value="ECO:0007669"/>
    <property type="project" value="UniProtKB-KW"/>
</dbReference>
<accession>A0A5K8AEN4</accession>
<evidence type="ECO:0000256" key="4">
    <source>
        <dbReference type="ARBA" id="ARBA00023204"/>
    </source>
</evidence>
<evidence type="ECO:0000256" key="3">
    <source>
        <dbReference type="ARBA" id="ARBA00022763"/>
    </source>
</evidence>
<dbReference type="PANTHER" id="PTHR47810">
    <property type="entry name" value="DNA LIGASE"/>
    <property type="match status" value="1"/>
</dbReference>
<dbReference type="NCBIfam" id="NF006592">
    <property type="entry name" value="PRK09125.1"/>
    <property type="match status" value="1"/>
</dbReference>
<dbReference type="GO" id="GO:0006260">
    <property type="term" value="P:DNA replication"/>
    <property type="evidence" value="ECO:0007669"/>
    <property type="project" value="UniProtKB-KW"/>
</dbReference>
<dbReference type="PANTHER" id="PTHR47810:SF1">
    <property type="entry name" value="DNA LIGASE B"/>
    <property type="match status" value="1"/>
</dbReference>
<keyword evidence="2" id="KW-0235">DNA replication</keyword>
<dbReference type="Gene3D" id="2.40.50.140">
    <property type="entry name" value="Nucleic acid-binding proteins"/>
    <property type="match status" value="1"/>
</dbReference>
<proteinExistence type="predicted"/>
<sequence length="280" mass="31124">MPIATIRSVIGAWIVLVYSICTVAADPPSLQKASGYTGSQAVAGWLMSEKLDGIRGYWNGERLLTRQSKTIHAPAWFTRPFPPFALDGELWRRRNDFAFVQNTVLDRVPAEGWREITYNIFEAPAAPGDFPARLAKARAWFQTHPAPHVRIIEQQVCRGREHLDRFLASVEALGGEGVIVKDPAPEFHAGRSPYVLKVKRFSDMEGTVIAHNPGKGRFSGMLGSLALRLESGVVFNLGSGFTLRQRQHPPPVGAVVTFKFQGFTQNGIPRFASFLRVRKD</sequence>
<dbReference type="GO" id="GO:0006281">
    <property type="term" value="P:DNA repair"/>
    <property type="evidence" value="ECO:0007669"/>
    <property type="project" value="UniProtKB-KW"/>
</dbReference>
<protein>
    <submittedName>
        <fullName evidence="6">ATP-dependent DNA ligase</fullName>
    </submittedName>
</protein>
<keyword evidence="7" id="KW-1185">Reference proteome</keyword>
<evidence type="ECO:0000256" key="1">
    <source>
        <dbReference type="ARBA" id="ARBA00022598"/>
    </source>
</evidence>
<gene>
    <name evidence="6" type="ORF">DSCOOX_42270</name>
</gene>
<dbReference type="AlphaFoldDB" id="A0A5K8AEN4"/>
<keyword evidence="3" id="KW-0227">DNA damage</keyword>
<dbReference type="InterPro" id="IPR012340">
    <property type="entry name" value="NA-bd_OB-fold"/>
</dbReference>
<dbReference type="EMBL" id="AP021879">
    <property type="protein sequence ID" value="BBO91047.1"/>
    <property type="molecule type" value="Genomic_DNA"/>
</dbReference>
<dbReference type="CDD" id="cd07896">
    <property type="entry name" value="Adenylation_kDNA_ligase_like"/>
    <property type="match status" value="1"/>
</dbReference>
<evidence type="ECO:0000256" key="2">
    <source>
        <dbReference type="ARBA" id="ARBA00022705"/>
    </source>
</evidence>
<feature type="domain" description="DNA ligase OB-like" evidence="5">
    <location>
        <begin position="213"/>
        <end position="278"/>
    </location>
</feature>
<dbReference type="Pfam" id="PF14743">
    <property type="entry name" value="DNA_ligase_OB_2"/>
    <property type="match status" value="1"/>
</dbReference>
<name>A0A5K8AEN4_9BACT</name>
<dbReference type="InterPro" id="IPR029319">
    <property type="entry name" value="DNA_ligase_OB"/>
</dbReference>
<dbReference type="InterPro" id="IPR050326">
    <property type="entry name" value="NAD_dep_DNA_ligaseB"/>
</dbReference>
<dbReference type="RefSeq" id="WP_155312023.1">
    <property type="nucleotide sequence ID" value="NZ_AP021879.1"/>
</dbReference>
<dbReference type="SUPFAM" id="SSF56091">
    <property type="entry name" value="DNA ligase/mRNA capping enzyme, catalytic domain"/>
    <property type="match status" value="1"/>
</dbReference>